<dbReference type="InterPro" id="IPR011008">
    <property type="entry name" value="Dimeric_a/b-barrel"/>
</dbReference>
<dbReference type="PANTHER" id="PTHR40260:SF2">
    <property type="entry name" value="BLR8190 PROTEIN"/>
    <property type="match status" value="1"/>
</dbReference>
<name>A0A136JCD4_9PEZI</name>
<dbReference type="Proteomes" id="UP000070501">
    <property type="component" value="Unassembled WGS sequence"/>
</dbReference>
<organism evidence="2 3">
    <name type="scientific">Microdochium bolleyi</name>
    <dbReference type="NCBI Taxonomy" id="196109"/>
    <lineage>
        <taxon>Eukaryota</taxon>
        <taxon>Fungi</taxon>
        <taxon>Dikarya</taxon>
        <taxon>Ascomycota</taxon>
        <taxon>Pezizomycotina</taxon>
        <taxon>Sordariomycetes</taxon>
        <taxon>Xylariomycetidae</taxon>
        <taxon>Xylariales</taxon>
        <taxon>Microdochiaceae</taxon>
        <taxon>Microdochium</taxon>
    </lineage>
</organism>
<evidence type="ECO:0000313" key="3">
    <source>
        <dbReference type="Proteomes" id="UP000070501"/>
    </source>
</evidence>
<dbReference type="EMBL" id="KQ964247">
    <property type="protein sequence ID" value="KXJ94820.1"/>
    <property type="molecule type" value="Genomic_DNA"/>
</dbReference>
<dbReference type="InParanoid" id="A0A136JCD4"/>
<comment type="similarity">
    <text evidence="1">Belongs to the tpcK family.</text>
</comment>
<dbReference type="InterPro" id="IPR009799">
    <property type="entry name" value="EthD_dom"/>
</dbReference>
<dbReference type="NCBIfam" id="TIGR02118">
    <property type="entry name" value="EthD family reductase"/>
    <property type="match status" value="1"/>
</dbReference>
<evidence type="ECO:0000256" key="1">
    <source>
        <dbReference type="ARBA" id="ARBA00005986"/>
    </source>
</evidence>
<keyword evidence="3" id="KW-1185">Reference proteome</keyword>
<dbReference type="PANTHER" id="PTHR40260">
    <property type="entry name" value="BLR8190 PROTEIN"/>
    <property type="match status" value="1"/>
</dbReference>
<evidence type="ECO:0000313" key="2">
    <source>
        <dbReference type="EMBL" id="KXJ94820.1"/>
    </source>
</evidence>
<dbReference type="GO" id="GO:0016491">
    <property type="term" value="F:oxidoreductase activity"/>
    <property type="evidence" value="ECO:0007669"/>
    <property type="project" value="InterPro"/>
</dbReference>
<evidence type="ECO:0008006" key="4">
    <source>
        <dbReference type="Google" id="ProtNLM"/>
    </source>
</evidence>
<dbReference type="STRING" id="196109.A0A136JCD4"/>
<reference evidence="3" key="1">
    <citation type="submission" date="2016-02" db="EMBL/GenBank/DDBJ databases">
        <title>Draft genome sequence of Microdochium bolleyi, a fungal endophyte of beachgrass.</title>
        <authorList>
            <consortium name="DOE Joint Genome Institute"/>
            <person name="David A.S."/>
            <person name="May G."/>
            <person name="Haridas S."/>
            <person name="Lim J."/>
            <person name="Wang M."/>
            <person name="Labutti K."/>
            <person name="Lipzen A."/>
            <person name="Barry K."/>
            <person name="Grigoriev I.V."/>
        </authorList>
    </citation>
    <scope>NUCLEOTIDE SEQUENCE [LARGE SCALE GENOMIC DNA]</scope>
    <source>
        <strain evidence="3">J235TASD1</strain>
    </source>
</reference>
<dbReference type="Gene3D" id="3.30.70.100">
    <property type="match status" value="1"/>
</dbReference>
<accession>A0A136JCD4</accession>
<dbReference type="OrthoDB" id="4892971at2759"/>
<dbReference type="AlphaFoldDB" id="A0A136JCD4"/>
<protein>
    <recommendedName>
        <fullName evidence="4">Ethyl tert-butyl ether degradation EthD</fullName>
    </recommendedName>
</protein>
<proteinExistence type="inferred from homology"/>
<gene>
    <name evidence="2" type="ORF">Micbo1qcDRAFT_193888</name>
</gene>
<sequence length="102" mass="11443">MAVSASVLYPKGADFNMEYYLSTHMPLVQARWGPFGLKSWKVVKYDENASFSVQASLEWESEDALNKALQSEEAKEIFGDVSNFTTSKPELVRGEVQAFVTL</sequence>
<dbReference type="SUPFAM" id="SSF54909">
    <property type="entry name" value="Dimeric alpha+beta barrel"/>
    <property type="match status" value="1"/>
</dbReference>